<keyword evidence="1" id="KW-1133">Transmembrane helix</keyword>
<proteinExistence type="predicted"/>
<organism evidence="2 3">
    <name type="scientific">Haloarchaeobius iranensis</name>
    <dbReference type="NCBI Taxonomy" id="996166"/>
    <lineage>
        <taxon>Archaea</taxon>
        <taxon>Methanobacteriati</taxon>
        <taxon>Methanobacteriota</taxon>
        <taxon>Stenosarchaea group</taxon>
        <taxon>Halobacteria</taxon>
        <taxon>Halobacteriales</taxon>
        <taxon>Halorubellaceae</taxon>
        <taxon>Haloarchaeobius</taxon>
    </lineage>
</organism>
<dbReference type="Proteomes" id="UP000199370">
    <property type="component" value="Unassembled WGS sequence"/>
</dbReference>
<keyword evidence="1" id="KW-0472">Membrane</keyword>
<reference evidence="2 3" key="1">
    <citation type="submission" date="2016-10" db="EMBL/GenBank/DDBJ databases">
        <authorList>
            <person name="de Groot N.N."/>
        </authorList>
    </citation>
    <scope>NUCLEOTIDE SEQUENCE [LARGE SCALE GENOMIC DNA]</scope>
    <source>
        <strain evidence="3">EB21,IBRC-M 10013,KCTC 4048</strain>
    </source>
</reference>
<protein>
    <submittedName>
        <fullName evidence="2">Uncharacterized protein</fullName>
    </submittedName>
</protein>
<evidence type="ECO:0000256" key="1">
    <source>
        <dbReference type="SAM" id="Phobius"/>
    </source>
</evidence>
<dbReference type="AlphaFoldDB" id="A0A1H0AED2"/>
<dbReference type="RefSeq" id="WP_089735883.1">
    <property type="nucleotide sequence ID" value="NZ_FNIA01000026.1"/>
</dbReference>
<keyword evidence="1" id="KW-0812">Transmembrane</keyword>
<feature type="transmembrane region" description="Helical" evidence="1">
    <location>
        <begin position="7"/>
        <end position="26"/>
    </location>
</feature>
<dbReference type="EMBL" id="FNIA01000026">
    <property type="protein sequence ID" value="SDN31671.1"/>
    <property type="molecule type" value="Genomic_DNA"/>
</dbReference>
<keyword evidence="3" id="KW-1185">Reference proteome</keyword>
<name>A0A1H0AED2_9EURY</name>
<feature type="transmembrane region" description="Helical" evidence="1">
    <location>
        <begin position="91"/>
        <end position="114"/>
    </location>
</feature>
<accession>A0A1H0AED2</accession>
<gene>
    <name evidence="2" type="ORF">SAMN05192554_12645</name>
</gene>
<feature type="transmembrane region" description="Helical" evidence="1">
    <location>
        <begin position="57"/>
        <end position="79"/>
    </location>
</feature>
<feature type="transmembrane region" description="Helical" evidence="1">
    <location>
        <begin position="134"/>
        <end position="154"/>
    </location>
</feature>
<evidence type="ECO:0000313" key="2">
    <source>
        <dbReference type="EMBL" id="SDN31671.1"/>
    </source>
</evidence>
<sequence>MAWLHPITIIGILAGVLAALTMGSLYTSRFPSEELPSATFLARLFGGEADQYEAGGVVLFVAYGGLVGGLYPWLFHGLLGLSGKWIASLPYTMLTALAFGIVLTGPWTVLRVVGLVDPPYRPVDGFDDEQADRYITMAGLHLVYGLILGFLVGLSRPFWYPIIGL</sequence>
<evidence type="ECO:0000313" key="3">
    <source>
        <dbReference type="Proteomes" id="UP000199370"/>
    </source>
</evidence>